<dbReference type="RefSeq" id="WP_096439724.1">
    <property type="nucleotide sequence ID" value="NZ_AP018164.1"/>
</dbReference>
<accession>A0A1Z4EHU8</accession>
<dbReference type="EMBL" id="AP018164">
    <property type="protein sequence ID" value="BAX92486.1"/>
    <property type="molecule type" value="Genomic_DNA"/>
</dbReference>
<organism evidence="1 2">
    <name type="scientific">Mycobacterium shigaense</name>
    <dbReference type="NCBI Taxonomy" id="722731"/>
    <lineage>
        <taxon>Bacteria</taxon>
        <taxon>Bacillati</taxon>
        <taxon>Actinomycetota</taxon>
        <taxon>Actinomycetes</taxon>
        <taxon>Mycobacteriales</taxon>
        <taxon>Mycobacteriaceae</taxon>
        <taxon>Mycobacterium</taxon>
        <taxon>Mycobacterium simiae complex</taxon>
    </lineage>
</organism>
<keyword evidence="2" id="KW-1185">Reference proteome</keyword>
<gene>
    <name evidence="1" type="ORF">MSG_02340</name>
</gene>
<sequence length="69" mass="7473">MPGSGSSIWGWVGILAFHTVKRLHRRIGAAMATTQMTMMLARLVARTTLGLPTSASAPPTSWHRARSRA</sequence>
<evidence type="ECO:0000313" key="1">
    <source>
        <dbReference type="EMBL" id="BAX92486.1"/>
    </source>
</evidence>
<evidence type="ECO:0000313" key="2">
    <source>
        <dbReference type="Proteomes" id="UP000217736"/>
    </source>
</evidence>
<reference evidence="2" key="1">
    <citation type="submission" date="2017-06" db="EMBL/GenBank/DDBJ databases">
        <title>Complete Genome Sequence of Mycobacterium shigaense.</title>
        <authorList>
            <person name="Fukano H."/>
            <person name="Yoshida M."/>
            <person name="Kazumi Y."/>
            <person name="Ogura Y."/>
            <person name="Mitarai S."/>
            <person name="Hayashi T."/>
            <person name="Hoshino Y."/>
        </authorList>
    </citation>
    <scope>NUCLEOTIDE SEQUENCE [LARGE SCALE GENOMIC DNA]</scope>
    <source>
        <strain evidence="2">UN-152</strain>
    </source>
</reference>
<dbReference type="KEGG" id="mshg:MSG_02340"/>
<dbReference type="AlphaFoldDB" id="A0A1Z4EHU8"/>
<name>A0A1Z4EHU8_9MYCO</name>
<protein>
    <submittedName>
        <fullName evidence="1">Putative cytochrome P450 139</fullName>
    </submittedName>
</protein>
<proteinExistence type="predicted"/>
<dbReference type="Proteomes" id="UP000217736">
    <property type="component" value="Chromosome"/>
</dbReference>